<proteinExistence type="predicted"/>
<evidence type="ECO:0000313" key="2">
    <source>
        <dbReference type="EnsemblPlants" id="OMERI08G17010.1"/>
    </source>
</evidence>
<dbReference type="Gramene" id="OMERI08G17010.1">
    <property type="protein sequence ID" value="OMERI08G17010.1"/>
    <property type="gene ID" value="OMERI08G17010"/>
</dbReference>
<dbReference type="HOGENOM" id="CLU_2188171_0_0_1"/>
<dbReference type="InterPro" id="IPR026960">
    <property type="entry name" value="RVT-Znf"/>
</dbReference>
<dbReference type="Pfam" id="PF13966">
    <property type="entry name" value="zf-RVT"/>
    <property type="match status" value="1"/>
</dbReference>
<dbReference type="EnsemblPlants" id="OMERI08G17010.1">
    <property type="protein sequence ID" value="OMERI08G17010.1"/>
    <property type="gene ID" value="OMERI08G17010"/>
</dbReference>
<name>A0A0E0ENF5_9ORYZ</name>
<evidence type="ECO:0000259" key="1">
    <source>
        <dbReference type="Pfam" id="PF13966"/>
    </source>
</evidence>
<organism evidence="2">
    <name type="scientific">Oryza meridionalis</name>
    <dbReference type="NCBI Taxonomy" id="40149"/>
    <lineage>
        <taxon>Eukaryota</taxon>
        <taxon>Viridiplantae</taxon>
        <taxon>Streptophyta</taxon>
        <taxon>Embryophyta</taxon>
        <taxon>Tracheophyta</taxon>
        <taxon>Spermatophyta</taxon>
        <taxon>Magnoliopsida</taxon>
        <taxon>Liliopsida</taxon>
        <taxon>Poales</taxon>
        <taxon>Poaceae</taxon>
        <taxon>BOP clade</taxon>
        <taxon>Oryzoideae</taxon>
        <taxon>Oryzeae</taxon>
        <taxon>Oryzinae</taxon>
        <taxon>Oryza</taxon>
    </lineage>
</organism>
<evidence type="ECO:0000313" key="3">
    <source>
        <dbReference type="Proteomes" id="UP000008021"/>
    </source>
</evidence>
<protein>
    <recommendedName>
        <fullName evidence="1">Reverse transcriptase zinc-binding domain-containing protein</fullName>
    </recommendedName>
</protein>
<sequence length="109" mass="13109">MRSRRCSCKRERRMRQCRSGLFTPASAYNLFFMVNTEARCCSLIWHTRLPSKVKFFKWLADKGRCLMADNLSKRGWPHQQSCPLCMTNDEDCKHLFVWRRIKGWIDARF</sequence>
<reference evidence="2" key="1">
    <citation type="submission" date="2015-04" db="UniProtKB">
        <authorList>
            <consortium name="EnsemblPlants"/>
        </authorList>
    </citation>
    <scope>IDENTIFICATION</scope>
</reference>
<dbReference type="Proteomes" id="UP000008021">
    <property type="component" value="Chromosome 8"/>
</dbReference>
<dbReference type="AlphaFoldDB" id="A0A0E0ENF5"/>
<accession>A0A0E0ENF5</accession>
<feature type="domain" description="Reverse transcriptase zinc-binding" evidence="1">
    <location>
        <begin position="22"/>
        <end position="97"/>
    </location>
</feature>
<keyword evidence="3" id="KW-1185">Reference proteome</keyword>
<reference evidence="2" key="2">
    <citation type="submission" date="2018-05" db="EMBL/GenBank/DDBJ databases">
        <title>OmerRS3 (Oryza meridionalis Reference Sequence Version 3).</title>
        <authorList>
            <person name="Zhang J."/>
            <person name="Kudrna D."/>
            <person name="Lee S."/>
            <person name="Talag J."/>
            <person name="Welchert J."/>
            <person name="Wing R.A."/>
        </authorList>
    </citation>
    <scope>NUCLEOTIDE SEQUENCE [LARGE SCALE GENOMIC DNA]</scope>
    <source>
        <strain evidence="2">cv. OR44</strain>
    </source>
</reference>